<proteinExistence type="predicted"/>
<gene>
    <name evidence="1" type="ORF">RHMOL_Rhmol01G0304700</name>
</gene>
<dbReference type="Proteomes" id="UP001062846">
    <property type="component" value="Chromosome 1"/>
</dbReference>
<keyword evidence="2" id="KW-1185">Reference proteome</keyword>
<protein>
    <submittedName>
        <fullName evidence="1">Uncharacterized protein</fullName>
    </submittedName>
</protein>
<sequence>MYGHSHRSLVSYTSADLIGNLPLLDATALPPPLLIPPSYEFDPMGAVALPKLELSYSCSSGCSSYESPSSLTSYSVPSPSLMQRSISSLSFQKNDGVNGFRQLVSTTSPGDFMDSETSHVRRVFSTGDLQGINMVQHYHRSESPLSNENHSIIEGMSKACRYNPEEKKERIERYRSKRNQRNFNKKIKLSLLNQYVCRKTLADSRPRIRGRFARNDEIGNSSQNQWSQMRGEEDYEDDDNWIHFLDSFTGNLIP</sequence>
<accession>A0ACC0Q9B5</accession>
<name>A0ACC0Q9B5_RHOML</name>
<dbReference type="EMBL" id="CM046388">
    <property type="protein sequence ID" value="KAI8573812.1"/>
    <property type="molecule type" value="Genomic_DNA"/>
</dbReference>
<evidence type="ECO:0000313" key="1">
    <source>
        <dbReference type="EMBL" id="KAI8573812.1"/>
    </source>
</evidence>
<evidence type="ECO:0000313" key="2">
    <source>
        <dbReference type="Proteomes" id="UP001062846"/>
    </source>
</evidence>
<reference evidence="1" key="1">
    <citation type="submission" date="2022-02" db="EMBL/GenBank/DDBJ databases">
        <title>Plant Genome Project.</title>
        <authorList>
            <person name="Zhang R.-G."/>
        </authorList>
    </citation>
    <scope>NUCLEOTIDE SEQUENCE</scope>
    <source>
        <strain evidence="1">AT1</strain>
    </source>
</reference>
<organism evidence="1 2">
    <name type="scientific">Rhododendron molle</name>
    <name type="common">Chinese azalea</name>
    <name type="synonym">Azalea mollis</name>
    <dbReference type="NCBI Taxonomy" id="49168"/>
    <lineage>
        <taxon>Eukaryota</taxon>
        <taxon>Viridiplantae</taxon>
        <taxon>Streptophyta</taxon>
        <taxon>Embryophyta</taxon>
        <taxon>Tracheophyta</taxon>
        <taxon>Spermatophyta</taxon>
        <taxon>Magnoliopsida</taxon>
        <taxon>eudicotyledons</taxon>
        <taxon>Gunneridae</taxon>
        <taxon>Pentapetalae</taxon>
        <taxon>asterids</taxon>
        <taxon>Ericales</taxon>
        <taxon>Ericaceae</taxon>
        <taxon>Ericoideae</taxon>
        <taxon>Rhodoreae</taxon>
        <taxon>Rhododendron</taxon>
    </lineage>
</organism>
<comment type="caution">
    <text evidence="1">The sequence shown here is derived from an EMBL/GenBank/DDBJ whole genome shotgun (WGS) entry which is preliminary data.</text>
</comment>